<sequence length="314" mass="37184">MKNNNYFREDITFDELLDLCLTYKHLRKDSKDSYRRMVSLFTKAHPGILVSEITKEVIFDWRNKKLENIKPTTWNSYMRHCKTVLNFGIENDIVSRSDNPFCHTFLREPRKKRKIIKDQDINTLINFLTKTDNQALTSFCGDYCPIFFAQALIFTFLYTGMRRSQLLKLQIQHINLDQKTIFIPHNINKNHDDHIIPISSKLYPYIKILIDELNKKHLPPDAKIFNINHFSKTTKCDGDMTKDQLSYFFRKISKITHISLSSHRFRHTLATSLMKKPEQNLYGTQKLLGHKDIKVTLSYIEYDVNMLRQLVDSI</sequence>
<dbReference type="Gene3D" id="1.10.150.130">
    <property type="match status" value="1"/>
</dbReference>
<dbReference type="RefSeq" id="WP_021462171.1">
    <property type="nucleotide sequence ID" value="NZ_AVOX01000051.1"/>
</dbReference>
<dbReference type="PANTHER" id="PTHR30349:SF94">
    <property type="entry name" value="INTEGRASE_RECOMBINASE HI_1414-RELATED"/>
    <property type="match status" value="1"/>
</dbReference>
<feature type="domain" description="Core-binding (CB)" evidence="6">
    <location>
        <begin position="11"/>
        <end position="89"/>
    </location>
</feature>
<keyword evidence="2 4" id="KW-0238">DNA-binding</keyword>
<keyword evidence="1" id="KW-0229">DNA integration</keyword>
<evidence type="ECO:0000313" key="8">
    <source>
        <dbReference type="Proteomes" id="UP000016529"/>
    </source>
</evidence>
<reference evidence="7 8" key="1">
    <citation type="journal article" date="2013" name="Genome Announc.">
        <title>Draft Genome Sequence of Gallibacterium anatis bv. haemolytica 12656-12 Liver, an Isolate Obtained from the Liver of a Septicemic Chicken.</title>
        <authorList>
            <person name="Kudirkiene E."/>
            <person name="Christensen H."/>
            <person name="Bojesen A.M."/>
        </authorList>
    </citation>
    <scope>NUCLEOTIDE SEQUENCE [LARGE SCALE GENOMIC DNA]</scope>
    <source>
        <strain evidence="7">12656/12</strain>
    </source>
</reference>
<evidence type="ECO:0000256" key="2">
    <source>
        <dbReference type="ARBA" id="ARBA00023125"/>
    </source>
</evidence>
<dbReference type="Proteomes" id="UP000016529">
    <property type="component" value="Unassembled WGS sequence"/>
</dbReference>
<organism evidence="7 8">
    <name type="scientific">Gallibacterium anatis 12656/12</name>
    <dbReference type="NCBI Taxonomy" id="1195244"/>
    <lineage>
        <taxon>Bacteria</taxon>
        <taxon>Pseudomonadati</taxon>
        <taxon>Pseudomonadota</taxon>
        <taxon>Gammaproteobacteria</taxon>
        <taxon>Pasteurellales</taxon>
        <taxon>Pasteurellaceae</taxon>
        <taxon>Gallibacterium</taxon>
    </lineage>
</organism>
<dbReference type="Pfam" id="PF00589">
    <property type="entry name" value="Phage_integrase"/>
    <property type="match status" value="1"/>
</dbReference>
<name>U1GYY2_9PAST</name>
<dbReference type="GO" id="GO:0015074">
    <property type="term" value="P:DNA integration"/>
    <property type="evidence" value="ECO:0007669"/>
    <property type="project" value="UniProtKB-KW"/>
</dbReference>
<accession>U1GYY2</accession>
<gene>
    <name evidence="7" type="ORF">N561_09970</name>
</gene>
<protein>
    <recommendedName>
        <fullName evidence="9">Integrase</fullName>
    </recommendedName>
</protein>
<dbReference type="Gene3D" id="1.10.443.10">
    <property type="entry name" value="Intergrase catalytic core"/>
    <property type="match status" value="1"/>
</dbReference>
<evidence type="ECO:0000256" key="3">
    <source>
        <dbReference type="ARBA" id="ARBA00023172"/>
    </source>
</evidence>
<dbReference type="SUPFAM" id="SSF56349">
    <property type="entry name" value="DNA breaking-rejoining enzymes"/>
    <property type="match status" value="1"/>
</dbReference>
<dbReference type="InterPro" id="IPR050090">
    <property type="entry name" value="Tyrosine_recombinase_XerCD"/>
</dbReference>
<dbReference type="EMBL" id="AVOX01000051">
    <property type="protein sequence ID" value="ERF77708.1"/>
    <property type="molecule type" value="Genomic_DNA"/>
</dbReference>
<dbReference type="InterPro" id="IPR013762">
    <property type="entry name" value="Integrase-like_cat_sf"/>
</dbReference>
<dbReference type="PATRIC" id="fig|1195244.3.peg.1909"/>
<dbReference type="InterPro" id="IPR010998">
    <property type="entry name" value="Integrase_recombinase_N"/>
</dbReference>
<evidence type="ECO:0008006" key="9">
    <source>
        <dbReference type="Google" id="ProtNLM"/>
    </source>
</evidence>
<feature type="domain" description="Tyr recombinase" evidence="5">
    <location>
        <begin position="123"/>
        <end position="312"/>
    </location>
</feature>
<dbReference type="PANTHER" id="PTHR30349">
    <property type="entry name" value="PHAGE INTEGRASE-RELATED"/>
    <property type="match status" value="1"/>
</dbReference>
<evidence type="ECO:0000313" key="7">
    <source>
        <dbReference type="EMBL" id="ERF77708.1"/>
    </source>
</evidence>
<dbReference type="InterPro" id="IPR011010">
    <property type="entry name" value="DNA_brk_join_enz"/>
</dbReference>
<dbReference type="PROSITE" id="PS51898">
    <property type="entry name" value="TYR_RECOMBINASE"/>
    <property type="match status" value="1"/>
</dbReference>
<dbReference type="AlphaFoldDB" id="U1GYY2"/>
<dbReference type="InterPro" id="IPR044068">
    <property type="entry name" value="CB"/>
</dbReference>
<keyword evidence="3" id="KW-0233">DNA recombination</keyword>
<dbReference type="CDD" id="cd00397">
    <property type="entry name" value="DNA_BRE_C"/>
    <property type="match status" value="1"/>
</dbReference>
<comment type="caution">
    <text evidence="7">The sequence shown here is derived from an EMBL/GenBank/DDBJ whole genome shotgun (WGS) entry which is preliminary data.</text>
</comment>
<dbReference type="InterPro" id="IPR002104">
    <property type="entry name" value="Integrase_catalytic"/>
</dbReference>
<dbReference type="PROSITE" id="PS51900">
    <property type="entry name" value="CB"/>
    <property type="match status" value="1"/>
</dbReference>
<dbReference type="GO" id="GO:0006310">
    <property type="term" value="P:DNA recombination"/>
    <property type="evidence" value="ECO:0007669"/>
    <property type="project" value="UniProtKB-KW"/>
</dbReference>
<evidence type="ECO:0000259" key="6">
    <source>
        <dbReference type="PROSITE" id="PS51900"/>
    </source>
</evidence>
<evidence type="ECO:0000259" key="5">
    <source>
        <dbReference type="PROSITE" id="PS51898"/>
    </source>
</evidence>
<proteinExistence type="predicted"/>
<evidence type="ECO:0000256" key="1">
    <source>
        <dbReference type="ARBA" id="ARBA00022908"/>
    </source>
</evidence>
<evidence type="ECO:0000256" key="4">
    <source>
        <dbReference type="PROSITE-ProRule" id="PRU01248"/>
    </source>
</evidence>
<dbReference type="GO" id="GO:0003677">
    <property type="term" value="F:DNA binding"/>
    <property type="evidence" value="ECO:0007669"/>
    <property type="project" value="UniProtKB-UniRule"/>
</dbReference>